<dbReference type="GO" id="GO:0030151">
    <property type="term" value="F:molybdenum ion binding"/>
    <property type="evidence" value="ECO:0007669"/>
    <property type="project" value="InterPro"/>
</dbReference>
<dbReference type="PANTHER" id="PTHR14237">
    <property type="entry name" value="MOLYBDOPTERIN COFACTOR SULFURASE MOSC"/>
    <property type="match status" value="1"/>
</dbReference>
<keyword evidence="1" id="KW-0732">Signal</keyword>
<dbReference type="InterPro" id="IPR005302">
    <property type="entry name" value="MoCF_Sase_C"/>
</dbReference>
<dbReference type="EMBL" id="KZ309578">
    <property type="protein sequence ID" value="KAG8239281.1"/>
    <property type="molecule type" value="Genomic_DNA"/>
</dbReference>
<dbReference type="InterPro" id="IPR005303">
    <property type="entry name" value="MOCOS_middle"/>
</dbReference>
<organism evidence="3 4">
    <name type="scientific">Ladona fulva</name>
    <name type="common">Scarce chaser dragonfly</name>
    <name type="synonym">Libellula fulva</name>
    <dbReference type="NCBI Taxonomy" id="123851"/>
    <lineage>
        <taxon>Eukaryota</taxon>
        <taxon>Metazoa</taxon>
        <taxon>Ecdysozoa</taxon>
        <taxon>Arthropoda</taxon>
        <taxon>Hexapoda</taxon>
        <taxon>Insecta</taxon>
        <taxon>Pterygota</taxon>
        <taxon>Palaeoptera</taxon>
        <taxon>Odonata</taxon>
        <taxon>Epiprocta</taxon>
        <taxon>Anisoptera</taxon>
        <taxon>Libelluloidea</taxon>
        <taxon>Libellulidae</taxon>
        <taxon>Ladona</taxon>
    </lineage>
</organism>
<dbReference type="SUPFAM" id="SSF50800">
    <property type="entry name" value="PK beta-barrel domain-like"/>
    <property type="match status" value="1"/>
</dbReference>
<accession>A0A8K0KPQ4</accession>
<dbReference type="GO" id="GO:0003824">
    <property type="term" value="F:catalytic activity"/>
    <property type="evidence" value="ECO:0007669"/>
    <property type="project" value="InterPro"/>
</dbReference>
<dbReference type="InterPro" id="IPR011037">
    <property type="entry name" value="Pyrv_Knase-like_insert_dom_sf"/>
</dbReference>
<reference evidence="3" key="2">
    <citation type="submission" date="2017-10" db="EMBL/GenBank/DDBJ databases">
        <title>Ladona fulva Genome sequencing and assembly.</title>
        <authorList>
            <person name="Murali S."/>
            <person name="Richards S."/>
            <person name="Bandaranaike D."/>
            <person name="Bellair M."/>
            <person name="Blankenburg K."/>
            <person name="Chao H."/>
            <person name="Dinh H."/>
            <person name="Doddapaneni H."/>
            <person name="Dugan-Rocha S."/>
            <person name="Elkadiri S."/>
            <person name="Gnanaolivu R."/>
            <person name="Hernandez B."/>
            <person name="Skinner E."/>
            <person name="Javaid M."/>
            <person name="Lee S."/>
            <person name="Li M."/>
            <person name="Ming W."/>
            <person name="Munidasa M."/>
            <person name="Muniz J."/>
            <person name="Nguyen L."/>
            <person name="Hughes D."/>
            <person name="Osuji N."/>
            <person name="Pu L.-L."/>
            <person name="Puazo M."/>
            <person name="Qu C."/>
            <person name="Quiroz J."/>
            <person name="Raj R."/>
            <person name="Weissenberger G."/>
            <person name="Xin Y."/>
            <person name="Zou X."/>
            <person name="Han Y."/>
            <person name="Worley K."/>
            <person name="Muzny D."/>
            <person name="Gibbs R."/>
        </authorList>
    </citation>
    <scope>NUCLEOTIDE SEQUENCE</scope>
    <source>
        <strain evidence="3">Sampled in the wild</strain>
    </source>
</reference>
<dbReference type="Proteomes" id="UP000792457">
    <property type="component" value="Unassembled WGS sequence"/>
</dbReference>
<comment type="caution">
    <text evidence="3">The sequence shown here is derived from an EMBL/GenBank/DDBJ whole genome shotgun (WGS) entry which is preliminary data.</text>
</comment>
<dbReference type="OrthoDB" id="17255at2759"/>
<feature type="chain" id="PRO_5035465973" description="MOSC domain-containing protein" evidence="1">
    <location>
        <begin position="25"/>
        <end position="362"/>
    </location>
</feature>
<gene>
    <name evidence="3" type="ORF">J437_LFUL018840</name>
</gene>
<protein>
    <recommendedName>
        <fullName evidence="2">MOSC domain-containing protein</fullName>
    </recommendedName>
</protein>
<proteinExistence type="predicted"/>
<dbReference type="SUPFAM" id="SSF141673">
    <property type="entry name" value="MOSC N-terminal domain-like"/>
    <property type="match status" value="1"/>
</dbReference>
<feature type="signal peptide" evidence="1">
    <location>
        <begin position="1"/>
        <end position="24"/>
    </location>
</feature>
<evidence type="ECO:0000256" key="1">
    <source>
        <dbReference type="SAM" id="SignalP"/>
    </source>
</evidence>
<dbReference type="Pfam" id="PF03473">
    <property type="entry name" value="MOSC"/>
    <property type="match status" value="1"/>
</dbReference>
<sequence length="362" mass="40776">MRIRKQRGGGGGLAVLVVLHAVTRQPALENYRSNGKRRKNRNCKGVIPAEWELFGHLTALKLYPLKSGKGINLEEAEPTFLGLKSGLLRDRFFIVYDERGCFVSGRKYPKMVLITVSAADNGSFKFEAPGHESLIIESPERLSKQHYKDHKFNIRLWSNRVTGLDAGDEAAKWISQLLLSKEDGLRIGCYVPDIAVERKVTPLDKVYKNLTSDDTGAYSDLSAFLLISEDSVAELNERLEDPDKVTYENFRPNLLIKSKDGKKPFMEDDWEWCRIGDKNGPVFRSVKPCTRCIFTTVDPKTGVKNEHMEPLNTLKLYRKLKDPEALRLEGDSPVMGVNLGLYKDGNLKVGDPIYVGIVNKSS</sequence>
<name>A0A8K0KPQ4_LADFU</name>
<feature type="domain" description="MOSC" evidence="2">
    <location>
        <begin position="189"/>
        <end position="356"/>
    </location>
</feature>
<reference evidence="3" key="1">
    <citation type="submission" date="2013-04" db="EMBL/GenBank/DDBJ databases">
        <authorList>
            <person name="Qu J."/>
            <person name="Murali S.C."/>
            <person name="Bandaranaike D."/>
            <person name="Bellair M."/>
            <person name="Blankenburg K."/>
            <person name="Chao H."/>
            <person name="Dinh H."/>
            <person name="Doddapaneni H."/>
            <person name="Downs B."/>
            <person name="Dugan-Rocha S."/>
            <person name="Elkadiri S."/>
            <person name="Gnanaolivu R.D."/>
            <person name="Hernandez B."/>
            <person name="Javaid M."/>
            <person name="Jayaseelan J.C."/>
            <person name="Lee S."/>
            <person name="Li M."/>
            <person name="Ming W."/>
            <person name="Munidasa M."/>
            <person name="Muniz J."/>
            <person name="Nguyen L."/>
            <person name="Ongeri F."/>
            <person name="Osuji N."/>
            <person name="Pu L.-L."/>
            <person name="Puazo M."/>
            <person name="Qu C."/>
            <person name="Quiroz J."/>
            <person name="Raj R."/>
            <person name="Weissenberger G."/>
            <person name="Xin Y."/>
            <person name="Zou X."/>
            <person name="Han Y."/>
            <person name="Richards S."/>
            <person name="Worley K."/>
            <person name="Muzny D."/>
            <person name="Gibbs R."/>
        </authorList>
    </citation>
    <scope>NUCLEOTIDE SEQUENCE</scope>
    <source>
        <strain evidence="3">Sampled in the wild</strain>
    </source>
</reference>
<dbReference type="Pfam" id="PF03476">
    <property type="entry name" value="MOSC_N"/>
    <property type="match status" value="1"/>
</dbReference>
<evidence type="ECO:0000259" key="2">
    <source>
        <dbReference type="PROSITE" id="PS51340"/>
    </source>
</evidence>
<evidence type="ECO:0000313" key="4">
    <source>
        <dbReference type="Proteomes" id="UP000792457"/>
    </source>
</evidence>
<dbReference type="PROSITE" id="PS51340">
    <property type="entry name" value="MOSC"/>
    <property type="match status" value="1"/>
</dbReference>
<keyword evidence="4" id="KW-1185">Reference proteome</keyword>
<dbReference type="PANTHER" id="PTHR14237:SF19">
    <property type="entry name" value="MITOCHONDRIAL AMIDOXIME REDUCING COMPONENT 1"/>
    <property type="match status" value="1"/>
</dbReference>
<dbReference type="AlphaFoldDB" id="A0A8K0KPQ4"/>
<dbReference type="GO" id="GO:0030170">
    <property type="term" value="F:pyridoxal phosphate binding"/>
    <property type="evidence" value="ECO:0007669"/>
    <property type="project" value="InterPro"/>
</dbReference>
<evidence type="ECO:0000313" key="3">
    <source>
        <dbReference type="EMBL" id="KAG8239281.1"/>
    </source>
</evidence>